<feature type="non-terminal residue" evidence="1">
    <location>
        <position position="1"/>
    </location>
</feature>
<gene>
    <name evidence="1" type="ORF">METZ01_LOCUS64660</name>
</gene>
<dbReference type="EMBL" id="UINC01004103">
    <property type="protein sequence ID" value="SVA11806.1"/>
    <property type="molecule type" value="Genomic_DNA"/>
</dbReference>
<dbReference type="AlphaFoldDB" id="A0A381T6I5"/>
<name>A0A381T6I5_9ZZZZ</name>
<evidence type="ECO:0000313" key="1">
    <source>
        <dbReference type="EMBL" id="SVA11806.1"/>
    </source>
</evidence>
<protein>
    <submittedName>
        <fullName evidence="1">Uncharacterized protein</fullName>
    </submittedName>
</protein>
<proteinExistence type="predicted"/>
<sequence>VPAEQNQEFEFVLKPDKKLYISLTDFSRYLKTLNCFNNFYRYLINLSSHNMLYWLLIISLQLE</sequence>
<accession>A0A381T6I5</accession>
<reference evidence="1" key="1">
    <citation type="submission" date="2018-05" db="EMBL/GenBank/DDBJ databases">
        <authorList>
            <person name="Lanie J.A."/>
            <person name="Ng W.-L."/>
            <person name="Kazmierczak K.M."/>
            <person name="Andrzejewski T.M."/>
            <person name="Davidsen T.M."/>
            <person name="Wayne K.J."/>
            <person name="Tettelin H."/>
            <person name="Glass J.I."/>
            <person name="Rusch D."/>
            <person name="Podicherti R."/>
            <person name="Tsui H.-C.T."/>
            <person name="Winkler M.E."/>
        </authorList>
    </citation>
    <scope>NUCLEOTIDE SEQUENCE</scope>
</reference>
<organism evidence="1">
    <name type="scientific">marine metagenome</name>
    <dbReference type="NCBI Taxonomy" id="408172"/>
    <lineage>
        <taxon>unclassified sequences</taxon>
        <taxon>metagenomes</taxon>
        <taxon>ecological metagenomes</taxon>
    </lineage>
</organism>